<evidence type="ECO:0000313" key="2">
    <source>
        <dbReference type="Proteomes" id="UP001443914"/>
    </source>
</evidence>
<dbReference type="AlphaFoldDB" id="A0AAW1GNS7"/>
<organism evidence="1 2">
    <name type="scientific">Saponaria officinalis</name>
    <name type="common">Common soapwort</name>
    <name type="synonym">Lychnis saponaria</name>
    <dbReference type="NCBI Taxonomy" id="3572"/>
    <lineage>
        <taxon>Eukaryota</taxon>
        <taxon>Viridiplantae</taxon>
        <taxon>Streptophyta</taxon>
        <taxon>Embryophyta</taxon>
        <taxon>Tracheophyta</taxon>
        <taxon>Spermatophyta</taxon>
        <taxon>Magnoliopsida</taxon>
        <taxon>eudicotyledons</taxon>
        <taxon>Gunneridae</taxon>
        <taxon>Pentapetalae</taxon>
        <taxon>Caryophyllales</taxon>
        <taxon>Caryophyllaceae</taxon>
        <taxon>Caryophylleae</taxon>
        <taxon>Saponaria</taxon>
    </lineage>
</organism>
<dbReference type="EMBL" id="JBDFQZ010000014">
    <property type="protein sequence ID" value="KAK9664643.1"/>
    <property type="molecule type" value="Genomic_DNA"/>
</dbReference>
<reference evidence="1" key="1">
    <citation type="submission" date="2024-03" db="EMBL/GenBank/DDBJ databases">
        <title>WGS assembly of Saponaria officinalis var. Norfolk2.</title>
        <authorList>
            <person name="Jenkins J."/>
            <person name="Shu S."/>
            <person name="Grimwood J."/>
            <person name="Barry K."/>
            <person name="Goodstein D."/>
            <person name="Schmutz J."/>
            <person name="Leebens-Mack J."/>
            <person name="Osbourn A."/>
        </authorList>
    </citation>
    <scope>NUCLEOTIDE SEQUENCE [LARGE SCALE GENOMIC DNA]</scope>
    <source>
        <strain evidence="1">JIC</strain>
    </source>
</reference>
<gene>
    <name evidence="1" type="ORF">RND81_14G057900</name>
</gene>
<protein>
    <submittedName>
        <fullName evidence="1">Uncharacterized protein</fullName>
    </submittedName>
</protein>
<comment type="caution">
    <text evidence="1">The sequence shown here is derived from an EMBL/GenBank/DDBJ whole genome shotgun (WGS) entry which is preliminary data.</text>
</comment>
<sequence length="128" mass="14489">MVSRFDGIYYVLLIMPNESILIINSTNGYFGNLRHFLIYQKFSQFSRIPISIFKPVCDSRLCHISLWRPKMKSRRLECPAITPEFDGLPITNKPPAYPLLSTHRASGCLPTGGSSSLHFHTINSDSSL</sequence>
<proteinExistence type="predicted"/>
<keyword evidence="2" id="KW-1185">Reference proteome</keyword>
<dbReference type="Proteomes" id="UP001443914">
    <property type="component" value="Unassembled WGS sequence"/>
</dbReference>
<name>A0AAW1GNS7_SAPOF</name>
<evidence type="ECO:0000313" key="1">
    <source>
        <dbReference type="EMBL" id="KAK9664643.1"/>
    </source>
</evidence>
<accession>A0AAW1GNS7</accession>